<protein>
    <submittedName>
        <fullName evidence="1">Uncharacterized protein</fullName>
    </submittedName>
</protein>
<reference evidence="1 2" key="1">
    <citation type="journal article" date="2023" name="BMC Biol.">
        <title>The compact genome of the sponge Oopsacas minuta (Hexactinellida) is lacking key metazoan core genes.</title>
        <authorList>
            <person name="Santini S."/>
            <person name="Schenkelaars Q."/>
            <person name="Jourda C."/>
            <person name="Duchesne M."/>
            <person name="Belahbib H."/>
            <person name="Rocher C."/>
            <person name="Selva M."/>
            <person name="Riesgo A."/>
            <person name="Vervoort M."/>
            <person name="Leys S.P."/>
            <person name="Kodjabachian L."/>
            <person name="Le Bivic A."/>
            <person name="Borchiellini C."/>
            <person name="Claverie J.M."/>
            <person name="Renard E."/>
        </authorList>
    </citation>
    <scope>NUCLEOTIDE SEQUENCE [LARGE SCALE GENOMIC DNA]</scope>
    <source>
        <strain evidence="1">SPO-2</strain>
    </source>
</reference>
<accession>A0AAV7JNZ3</accession>
<organism evidence="1 2">
    <name type="scientific">Oopsacas minuta</name>
    <dbReference type="NCBI Taxonomy" id="111878"/>
    <lineage>
        <taxon>Eukaryota</taxon>
        <taxon>Metazoa</taxon>
        <taxon>Porifera</taxon>
        <taxon>Hexactinellida</taxon>
        <taxon>Hexasterophora</taxon>
        <taxon>Lyssacinosida</taxon>
        <taxon>Leucopsacidae</taxon>
        <taxon>Oopsacas</taxon>
    </lineage>
</organism>
<evidence type="ECO:0000313" key="2">
    <source>
        <dbReference type="Proteomes" id="UP001165289"/>
    </source>
</evidence>
<sequence length="128" mass="14979">MQTNLTVDDSLKVKRSYSNLEKARQLPRENKFKKTANVLIDNLRRMNSLMNSAEEHLKELVVNTAEATECREDNFTKVPNFNFNKFNADIRCGRISETAKSILKKDPTKRTEEEARQLCNLVRNYRKI</sequence>
<gene>
    <name evidence="1" type="ORF">LOD99_6101</name>
</gene>
<name>A0AAV7JNZ3_9METZ</name>
<proteinExistence type="predicted"/>
<dbReference type="Proteomes" id="UP001165289">
    <property type="component" value="Unassembled WGS sequence"/>
</dbReference>
<keyword evidence="2" id="KW-1185">Reference proteome</keyword>
<comment type="caution">
    <text evidence="1">The sequence shown here is derived from an EMBL/GenBank/DDBJ whole genome shotgun (WGS) entry which is preliminary data.</text>
</comment>
<dbReference type="EMBL" id="JAKMXF010000313">
    <property type="protein sequence ID" value="KAI6650184.1"/>
    <property type="molecule type" value="Genomic_DNA"/>
</dbReference>
<dbReference type="AlphaFoldDB" id="A0AAV7JNZ3"/>
<evidence type="ECO:0000313" key="1">
    <source>
        <dbReference type="EMBL" id="KAI6650184.1"/>
    </source>
</evidence>